<organism evidence="1 2">
    <name type="scientific">Mesorhizobium shangrilense</name>
    <dbReference type="NCBI Taxonomy" id="460060"/>
    <lineage>
        <taxon>Bacteria</taxon>
        <taxon>Pseudomonadati</taxon>
        <taxon>Pseudomonadota</taxon>
        <taxon>Alphaproteobacteria</taxon>
        <taxon>Hyphomicrobiales</taxon>
        <taxon>Phyllobacteriaceae</taxon>
        <taxon>Mesorhizobium</taxon>
    </lineage>
</organism>
<dbReference type="RefSeq" id="WP_354464400.1">
    <property type="nucleotide sequence ID" value="NZ_JBEWSZ010000008.1"/>
</dbReference>
<dbReference type="InterPro" id="IPR043148">
    <property type="entry name" value="TagF_C"/>
</dbReference>
<dbReference type="Proteomes" id="UP001548832">
    <property type="component" value="Unassembled WGS sequence"/>
</dbReference>
<proteinExistence type="predicted"/>
<evidence type="ECO:0000313" key="1">
    <source>
        <dbReference type="EMBL" id="MET2832173.1"/>
    </source>
</evidence>
<reference evidence="1 2" key="1">
    <citation type="submission" date="2024-06" db="EMBL/GenBank/DDBJ databases">
        <authorList>
            <person name="Kim D.-U."/>
        </authorList>
    </citation>
    <scope>NUCLEOTIDE SEQUENCE [LARGE SCALE GENOMIC DNA]</scope>
    <source>
        <strain evidence="1 2">KACC15460</strain>
    </source>
</reference>
<dbReference type="EMBL" id="JBEWSZ010000008">
    <property type="protein sequence ID" value="MET2832173.1"/>
    <property type="molecule type" value="Genomic_DNA"/>
</dbReference>
<gene>
    <name evidence="1" type="ORF">ABVQ20_35030</name>
</gene>
<keyword evidence="2" id="KW-1185">Reference proteome</keyword>
<evidence type="ECO:0000313" key="2">
    <source>
        <dbReference type="Proteomes" id="UP001548832"/>
    </source>
</evidence>
<dbReference type="SUPFAM" id="SSF53756">
    <property type="entry name" value="UDP-Glycosyltransferase/glycogen phosphorylase"/>
    <property type="match status" value="1"/>
</dbReference>
<comment type="caution">
    <text evidence="1">The sequence shown here is derived from an EMBL/GenBank/DDBJ whole genome shotgun (WGS) entry which is preliminary data.</text>
</comment>
<dbReference type="Gene3D" id="3.40.50.12580">
    <property type="match status" value="1"/>
</dbReference>
<sequence>MDEEVPLSSRKLVEGGGTHRVAMENGTLDGQFPIAFAQLFNPSASAVDPSEYDGIVLAPVVRVDQLIDTLMNVEDWEARLAFVAASLLPQDPADRFARARRIRADRIIARLRLNEGRLQTLRAMADACYYSEDQRSEFLILQILVIAGDLGFVAERYLRLEIQAMMSLVAMTPECFNWSEGRIVAVDWKPLDADFVIVDGPLPQAMGASLPIDTLFAPRSLRDAPGLAERASLVATVAGPYSEAEELLSAETARLSKTIMERYTAILQGTPLAPLADLMREAAIRVDDVLFSSMIPVWAAQQAILARSPKHITIVTDSIPFAVCVAKIAQNIDPGVAIDIRMTKPVETDYDDVDIAPTHPAESAASDAVRWISDLGLLGEASDTRPISPSSATLFAGRPFDRNYIVDLKALMPLALNSGPVHLVNTTSSRTQAGKAPISVADVLPFSRKITHWEEPERQARLIAGEKTPESLKNHGSNILSSLLEGSEENLRPYIIFSEPQLRRLLERVLPATLISAAHVRSIVRITAPARLICLPGRDWLSRMLAADIRARMPSSVNSFDVQTVFIGPRRRYKPTNCDVQVVIDTHSAQLMRAFFGLPPERILIGGSPRYSASLKAARAEKPGPGRYRILFTASPIMDRCLPVIAALCKIMEVHRDAQLIIRTHPSSGPADITRMSTLTAALGSSAEIEKDGSLAASLASADIVVTRYSNTGLEAAMLGKPVIASDFHQERPPIPLDEMGVAIKAATPDALRDAIFDIRNGGPAAMQFYRTCQEYFRMNPQMLDEDSEISLWKAISLP</sequence>
<name>A0ABV2DQ98_9HYPH</name>
<protein>
    <submittedName>
        <fullName evidence="1">Uncharacterized protein</fullName>
    </submittedName>
</protein>
<accession>A0ABV2DQ98</accession>